<evidence type="ECO:0000313" key="2">
    <source>
        <dbReference type="WBParaSite" id="ES5_v2.g24694.t1"/>
    </source>
</evidence>
<accession>A0AC34G593</accession>
<dbReference type="Proteomes" id="UP000887579">
    <property type="component" value="Unplaced"/>
</dbReference>
<name>A0AC34G593_9BILA</name>
<sequence length="214" mass="24604">MFKAKGINAELRRELNIQCQTEELSKLMIEYDISLCYLYRSFDRTSVMELLARAFYASKKPLPEKMEQLTRMARLFEIISQKDMEIEYTVAQAVDIAANIYIKNYEIAPIKEAFAIMKSDYCRKSAAETLIAMCISALEFCDPSLAETRLAAIDACSIIARLYLPLTPSVKRTLDIVNRLLQLQKSYGTMIPYSELTSRKKEVAEERLLEYCTV</sequence>
<dbReference type="WBParaSite" id="ES5_v2.g24694.t1">
    <property type="protein sequence ID" value="ES5_v2.g24694.t1"/>
    <property type="gene ID" value="ES5_v2.g24694"/>
</dbReference>
<evidence type="ECO:0000313" key="1">
    <source>
        <dbReference type="Proteomes" id="UP000887579"/>
    </source>
</evidence>
<organism evidence="1 2">
    <name type="scientific">Panagrolaimus sp. ES5</name>
    <dbReference type="NCBI Taxonomy" id="591445"/>
    <lineage>
        <taxon>Eukaryota</taxon>
        <taxon>Metazoa</taxon>
        <taxon>Ecdysozoa</taxon>
        <taxon>Nematoda</taxon>
        <taxon>Chromadorea</taxon>
        <taxon>Rhabditida</taxon>
        <taxon>Tylenchina</taxon>
        <taxon>Panagrolaimomorpha</taxon>
        <taxon>Panagrolaimoidea</taxon>
        <taxon>Panagrolaimidae</taxon>
        <taxon>Panagrolaimus</taxon>
    </lineage>
</organism>
<protein>
    <submittedName>
        <fullName evidence="2">Uncharacterized protein</fullName>
    </submittedName>
</protein>
<proteinExistence type="predicted"/>
<reference evidence="2" key="1">
    <citation type="submission" date="2022-11" db="UniProtKB">
        <authorList>
            <consortium name="WormBaseParasite"/>
        </authorList>
    </citation>
    <scope>IDENTIFICATION</scope>
</reference>